<gene>
    <name evidence="2" type="ORF">ACFFX0_08895</name>
</gene>
<evidence type="ECO:0000313" key="3">
    <source>
        <dbReference type="Proteomes" id="UP001589575"/>
    </source>
</evidence>
<feature type="region of interest" description="Disordered" evidence="1">
    <location>
        <begin position="1"/>
        <end position="26"/>
    </location>
</feature>
<evidence type="ECO:0000313" key="2">
    <source>
        <dbReference type="EMBL" id="MFB9071306.1"/>
    </source>
</evidence>
<comment type="caution">
    <text evidence="2">The sequence shown here is derived from an EMBL/GenBank/DDBJ whole genome shotgun (WGS) entry which is preliminary data.</text>
</comment>
<sequence>MVPDHAVGPGHGGHHERLPVPVEEGGGPRVVGQVQPDRLGHAAGMQRARGDDGQRGARAVPDVLEHQVHGPVDLGHGGFHALVAGTGHAGPAGQEFHPHRMVGAGQLGRAGQHVQRRVVELFAQQTGELALQPAVHGGQPDVRQHPHQGAEGRVHLARQQHGGRRVHGDVEGLR</sequence>
<protein>
    <submittedName>
        <fullName evidence="2">Uncharacterized protein</fullName>
    </submittedName>
</protein>
<reference evidence="2 3" key="1">
    <citation type="submission" date="2024-09" db="EMBL/GenBank/DDBJ databases">
        <authorList>
            <person name="Sun Q."/>
            <person name="Mori K."/>
        </authorList>
    </citation>
    <scope>NUCLEOTIDE SEQUENCE [LARGE SCALE GENOMIC DNA]</scope>
    <source>
        <strain evidence="2 3">CCM 7609</strain>
    </source>
</reference>
<proteinExistence type="predicted"/>
<accession>A0ABV5FX89</accession>
<dbReference type="Proteomes" id="UP001589575">
    <property type="component" value="Unassembled WGS sequence"/>
</dbReference>
<organism evidence="2 3">
    <name type="scientific">Citricoccus parietis</name>
    <dbReference type="NCBI Taxonomy" id="592307"/>
    <lineage>
        <taxon>Bacteria</taxon>
        <taxon>Bacillati</taxon>
        <taxon>Actinomycetota</taxon>
        <taxon>Actinomycetes</taxon>
        <taxon>Micrococcales</taxon>
        <taxon>Micrococcaceae</taxon>
        <taxon>Citricoccus</taxon>
    </lineage>
</organism>
<evidence type="ECO:0000256" key="1">
    <source>
        <dbReference type="SAM" id="MobiDB-lite"/>
    </source>
</evidence>
<dbReference type="EMBL" id="JBHMFI010000001">
    <property type="protein sequence ID" value="MFB9071306.1"/>
    <property type="molecule type" value="Genomic_DNA"/>
</dbReference>
<keyword evidence="3" id="KW-1185">Reference proteome</keyword>
<name>A0ABV5FX89_9MICC</name>